<evidence type="ECO:0000259" key="1">
    <source>
        <dbReference type="Pfam" id="PF07929"/>
    </source>
</evidence>
<gene>
    <name evidence="2" type="ORF">GCM10023331_33390</name>
</gene>
<dbReference type="PANTHER" id="PTHR41878:SF1">
    <property type="entry name" value="TNPR PROTEIN"/>
    <property type="match status" value="1"/>
</dbReference>
<name>A0ABP9DL53_9BACT</name>
<dbReference type="Pfam" id="PF07929">
    <property type="entry name" value="PRiA4_ORF3"/>
    <property type="match status" value="1"/>
</dbReference>
<proteinExistence type="predicted"/>
<dbReference type="InterPro" id="IPR012912">
    <property type="entry name" value="Plasmid_pRiA4b_Orf3-like"/>
</dbReference>
<accession>A0ABP9DL53</accession>
<dbReference type="InterPro" id="IPR024047">
    <property type="entry name" value="MM3350-like_sf"/>
</dbReference>
<keyword evidence="3" id="KW-1185">Reference proteome</keyword>
<dbReference type="EMBL" id="BAABJX010000052">
    <property type="protein sequence ID" value="GAA4845931.1"/>
    <property type="molecule type" value="Genomic_DNA"/>
</dbReference>
<evidence type="ECO:0000313" key="3">
    <source>
        <dbReference type="Proteomes" id="UP001500298"/>
    </source>
</evidence>
<feature type="domain" description="Plasmid pRiA4b Orf3-like" evidence="1">
    <location>
        <begin position="4"/>
        <end position="171"/>
    </location>
</feature>
<protein>
    <submittedName>
        <fullName evidence="2">Plasmid pRiA4b ORF-3 family protein</fullName>
    </submittedName>
</protein>
<comment type="caution">
    <text evidence="2">The sequence shown here is derived from an EMBL/GenBank/DDBJ whole genome shotgun (WGS) entry which is preliminary data.</text>
</comment>
<dbReference type="SUPFAM" id="SSF159941">
    <property type="entry name" value="MM3350-like"/>
    <property type="match status" value="1"/>
</dbReference>
<dbReference type="PANTHER" id="PTHR41878">
    <property type="entry name" value="LEXA REPRESSOR-RELATED"/>
    <property type="match status" value="1"/>
</dbReference>
<dbReference type="Proteomes" id="UP001500298">
    <property type="component" value="Unassembled WGS sequence"/>
</dbReference>
<reference evidence="3" key="1">
    <citation type="journal article" date="2019" name="Int. J. Syst. Evol. Microbiol.">
        <title>The Global Catalogue of Microorganisms (GCM) 10K type strain sequencing project: providing services to taxonomists for standard genome sequencing and annotation.</title>
        <authorList>
            <consortium name="The Broad Institute Genomics Platform"/>
            <consortium name="The Broad Institute Genome Sequencing Center for Infectious Disease"/>
            <person name="Wu L."/>
            <person name="Ma J."/>
        </authorList>
    </citation>
    <scope>NUCLEOTIDE SEQUENCE [LARGE SCALE GENOMIC DNA]</scope>
    <source>
        <strain evidence="3">JCM 18326</strain>
    </source>
</reference>
<dbReference type="RefSeq" id="WP_345373863.1">
    <property type="nucleotide sequence ID" value="NZ_BAABJX010000052.1"/>
</dbReference>
<evidence type="ECO:0000313" key="2">
    <source>
        <dbReference type="EMBL" id="GAA4845931.1"/>
    </source>
</evidence>
<dbReference type="Gene3D" id="3.10.290.30">
    <property type="entry name" value="MM3350-like"/>
    <property type="match status" value="1"/>
</dbReference>
<organism evidence="2 3">
    <name type="scientific">Algivirga pacifica</name>
    <dbReference type="NCBI Taxonomy" id="1162670"/>
    <lineage>
        <taxon>Bacteria</taxon>
        <taxon>Pseudomonadati</taxon>
        <taxon>Bacteroidota</taxon>
        <taxon>Cytophagia</taxon>
        <taxon>Cytophagales</taxon>
        <taxon>Flammeovirgaceae</taxon>
        <taxon>Algivirga</taxon>
    </lineage>
</organism>
<sequence>MDNQVYQFKLTLVDSKPTIWRRFVVNSAINFEELHYTIQVLMGWSDAHLWSFTNPESGKEIGPEQDNYQETILSQVIQNPKDTLLYEYDFGDAWLHELKLEKVLPVEEGQFYPACTAGAGAGPLEDCGGIWAYRDMMDAFKNPKHKEHEEIMEWFKEIELEDFDPDYFDQETVNEWLKELYED</sequence>